<evidence type="ECO:0000313" key="8">
    <source>
        <dbReference type="RefSeq" id="XP_022330595.1"/>
    </source>
</evidence>
<dbReference type="PANTHER" id="PTHR31872">
    <property type="entry name" value="TRANSMEMBRANE PROTEIN 179"/>
    <property type="match status" value="1"/>
</dbReference>
<comment type="similarity">
    <text evidence="5">Belongs to the TMEM179 family.</text>
</comment>
<evidence type="ECO:0000256" key="6">
    <source>
        <dbReference type="SAM" id="Phobius"/>
    </source>
</evidence>
<dbReference type="InterPro" id="IPR029673">
    <property type="entry name" value="TMEM179"/>
</dbReference>
<dbReference type="Proteomes" id="UP000694844">
    <property type="component" value="Chromosome 4"/>
</dbReference>
<evidence type="ECO:0000256" key="1">
    <source>
        <dbReference type="ARBA" id="ARBA00004141"/>
    </source>
</evidence>
<dbReference type="AlphaFoldDB" id="A0A8B8DRX1"/>
<keyword evidence="2 6" id="KW-0812">Transmembrane</keyword>
<proteinExistence type="inferred from homology"/>
<protein>
    <submittedName>
        <fullName evidence="8">Transmembrane protein 179B-like</fullName>
    </submittedName>
</protein>
<evidence type="ECO:0000256" key="4">
    <source>
        <dbReference type="ARBA" id="ARBA00023136"/>
    </source>
</evidence>
<feature type="transmembrane region" description="Helical" evidence="6">
    <location>
        <begin position="23"/>
        <end position="49"/>
    </location>
</feature>
<dbReference type="PANTHER" id="PTHR31872:SF7">
    <property type="entry name" value="TRANSMEMBRANE PROTEIN 179B-LIKE"/>
    <property type="match status" value="1"/>
</dbReference>
<dbReference type="KEGG" id="cvn:111128925"/>
<accession>A0A8B8DRX1</accession>
<name>A0A8B8DRX1_CRAVI</name>
<reference evidence="8" key="1">
    <citation type="submission" date="2025-08" db="UniProtKB">
        <authorList>
            <consortium name="RefSeq"/>
        </authorList>
    </citation>
    <scope>IDENTIFICATION</scope>
    <source>
        <tissue evidence="8">Whole sample</tissue>
    </source>
</reference>
<keyword evidence="7" id="KW-1185">Reference proteome</keyword>
<evidence type="ECO:0000256" key="2">
    <source>
        <dbReference type="ARBA" id="ARBA00022692"/>
    </source>
</evidence>
<dbReference type="Pfam" id="PF26158">
    <property type="entry name" value="Claudin_TMEM179-179B"/>
    <property type="match status" value="1"/>
</dbReference>
<evidence type="ECO:0000313" key="7">
    <source>
        <dbReference type="Proteomes" id="UP000694844"/>
    </source>
</evidence>
<evidence type="ECO:0000256" key="5">
    <source>
        <dbReference type="ARBA" id="ARBA00093776"/>
    </source>
</evidence>
<dbReference type="RefSeq" id="XP_022330595.1">
    <property type="nucleotide sequence ID" value="XM_022474887.1"/>
</dbReference>
<gene>
    <name evidence="8" type="primary">LOC111128925</name>
</gene>
<dbReference type="OrthoDB" id="6423876at2759"/>
<dbReference type="InterPro" id="IPR059010">
    <property type="entry name" value="TMEM179-179B"/>
</dbReference>
<organism evidence="7 8">
    <name type="scientific">Crassostrea virginica</name>
    <name type="common">Eastern oyster</name>
    <dbReference type="NCBI Taxonomy" id="6565"/>
    <lineage>
        <taxon>Eukaryota</taxon>
        <taxon>Metazoa</taxon>
        <taxon>Spiralia</taxon>
        <taxon>Lophotrochozoa</taxon>
        <taxon>Mollusca</taxon>
        <taxon>Bivalvia</taxon>
        <taxon>Autobranchia</taxon>
        <taxon>Pteriomorphia</taxon>
        <taxon>Ostreida</taxon>
        <taxon>Ostreoidea</taxon>
        <taxon>Ostreidae</taxon>
        <taxon>Crassostrea</taxon>
    </lineage>
</organism>
<keyword evidence="4 6" id="KW-0472">Membrane</keyword>
<keyword evidence="3 6" id="KW-1133">Transmembrane helix</keyword>
<sequence>MGIYHSYTIHKAQRDPSVVSRMWVLPFIYVNSLAAILMFICSCIISAGFKELCNSLTDKSSRTSRCSDFQKQIGSLKDFYTRMNVSQAASWICTLWWILLVVSGIIRFVRDRRLQR</sequence>
<comment type="subcellular location">
    <subcellularLocation>
        <location evidence="1">Membrane</location>
        <topology evidence="1">Multi-pass membrane protein</topology>
    </subcellularLocation>
</comment>
<feature type="transmembrane region" description="Helical" evidence="6">
    <location>
        <begin position="88"/>
        <end position="109"/>
    </location>
</feature>
<dbReference type="GeneID" id="111128925"/>
<evidence type="ECO:0000256" key="3">
    <source>
        <dbReference type="ARBA" id="ARBA00022989"/>
    </source>
</evidence>